<organism evidence="2 3">
    <name type="scientific">Aliiroseovarius crassostreae</name>
    <dbReference type="NCBI Taxonomy" id="154981"/>
    <lineage>
        <taxon>Bacteria</taxon>
        <taxon>Pseudomonadati</taxon>
        <taxon>Pseudomonadota</taxon>
        <taxon>Alphaproteobacteria</taxon>
        <taxon>Rhodobacterales</taxon>
        <taxon>Paracoccaceae</taxon>
        <taxon>Aliiroseovarius</taxon>
    </lineage>
</organism>
<name>A0A0N8IBW7_9RHOB</name>
<dbReference type="EMBL" id="LKBA01000004">
    <property type="protein sequence ID" value="KPN64259.1"/>
    <property type="molecule type" value="Genomic_DNA"/>
</dbReference>
<evidence type="ECO:0008006" key="4">
    <source>
        <dbReference type="Google" id="ProtNLM"/>
    </source>
</evidence>
<feature type="region of interest" description="Disordered" evidence="1">
    <location>
        <begin position="1"/>
        <end position="34"/>
    </location>
</feature>
<dbReference type="Gene3D" id="3.40.5.80">
    <property type="match status" value="1"/>
</dbReference>
<keyword evidence="3" id="KW-1185">Reference proteome</keyword>
<dbReference type="AlphaFoldDB" id="A0A0N8IBW7"/>
<feature type="compositionally biased region" description="Basic and acidic residues" evidence="1">
    <location>
        <begin position="16"/>
        <end position="33"/>
    </location>
</feature>
<evidence type="ECO:0000313" key="2">
    <source>
        <dbReference type="EMBL" id="KPN64259.1"/>
    </source>
</evidence>
<reference evidence="2 3" key="1">
    <citation type="submission" date="2015-09" db="EMBL/GenBank/DDBJ databases">
        <title>Draft genome sequence of Aliiroseovarius crassostreae CV919-312TSm, the causative agent of Roseovarius Oyster Disease (formerly Juvenile Oyster Disease).</title>
        <authorList>
            <person name="Kessner L."/>
            <person name="Spinard E."/>
            <person name="Nelson D."/>
        </authorList>
    </citation>
    <scope>NUCLEOTIDE SEQUENCE [LARGE SCALE GENOMIC DNA]</scope>
    <source>
        <strain evidence="2 3">CV919-312</strain>
    </source>
</reference>
<dbReference type="Proteomes" id="UP000050471">
    <property type="component" value="Unassembled WGS sequence"/>
</dbReference>
<dbReference type="SUPFAM" id="SSF160059">
    <property type="entry name" value="PriA/YqbF domain"/>
    <property type="match status" value="1"/>
</dbReference>
<gene>
    <name evidence="2" type="ORF">AKJ29_16625</name>
</gene>
<proteinExistence type="predicted"/>
<accession>A0A0N8IBW7</accession>
<evidence type="ECO:0000256" key="1">
    <source>
        <dbReference type="SAM" id="MobiDB-lite"/>
    </source>
</evidence>
<comment type="caution">
    <text evidence="2">The sequence shown here is derived from an EMBL/GenBank/DDBJ whole genome shotgun (WGS) entry which is preliminary data.</text>
</comment>
<feature type="compositionally biased region" description="Polar residues" evidence="1">
    <location>
        <begin position="1"/>
        <end position="12"/>
    </location>
</feature>
<dbReference type="RefSeq" id="WP_055188328.1">
    <property type="nucleotide sequence ID" value="NZ_FPBS01000001.1"/>
</dbReference>
<sequence length="87" mass="9794">MATKSQTQSKGNANKKAPEPPKDQDAPENEKKGLLLSISSVHEGGHRRADIRWPFEGKNVYEDDLSEEQMKAIKADRFLRVTLADED</sequence>
<evidence type="ECO:0000313" key="3">
    <source>
        <dbReference type="Proteomes" id="UP000050471"/>
    </source>
</evidence>
<dbReference type="STRING" id="154981.AKJ29_16625"/>
<protein>
    <recommendedName>
        <fullName evidence="4">Mu-like prophage FluMu N-terminal domain-containing protein</fullName>
    </recommendedName>
</protein>